<dbReference type="EMBL" id="DSUH01000215">
    <property type="protein sequence ID" value="HGU33007.1"/>
    <property type="molecule type" value="Genomic_DNA"/>
</dbReference>
<name>A0A7C4MQ08_9BACT</name>
<proteinExistence type="inferred from homology"/>
<protein>
    <submittedName>
        <fullName evidence="6">Archease</fullName>
    </submittedName>
</protein>
<reference evidence="6" key="1">
    <citation type="journal article" date="2020" name="mSystems">
        <title>Genome- and Community-Level Interaction Insights into Carbon Utilization and Element Cycling Functions of Hydrothermarchaeota in Hydrothermal Sediment.</title>
        <authorList>
            <person name="Zhou Z."/>
            <person name="Liu Y."/>
            <person name="Xu W."/>
            <person name="Pan J."/>
            <person name="Luo Z.H."/>
            <person name="Li M."/>
        </authorList>
    </citation>
    <scope>NUCLEOTIDE SEQUENCE [LARGE SCALE GENOMIC DNA]</scope>
    <source>
        <strain evidence="6">SpSt-477</strain>
    </source>
</reference>
<feature type="domain" description="Archease" evidence="5">
    <location>
        <begin position="6"/>
        <end position="142"/>
    </location>
</feature>
<sequence length="142" mass="16249">MPKPFYGFLDHTADLGIWVEGRDLCGLFANAALALSDLLVECPSDDPSRCSGRCFSIEQADLETLLVGWLREILYVWSVEKRYAARILCIELSEYRLTAKIELGYYDANRCELLHDIKAVTYHQVEVNRSHNGYRAQVIFDV</sequence>
<evidence type="ECO:0000256" key="2">
    <source>
        <dbReference type="ARBA" id="ARBA00022694"/>
    </source>
</evidence>
<dbReference type="PANTHER" id="PTHR12682:SF11">
    <property type="entry name" value="PROTEIN ARCHEASE"/>
    <property type="match status" value="1"/>
</dbReference>
<keyword evidence="4" id="KW-0106">Calcium</keyword>
<keyword evidence="3" id="KW-0479">Metal-binding</keyword>
<keyword evidence="2" id="KW-0819">tRNA processing</keyword>
<evidence type="ECO:0000256" key="3">
    <source>
        <dbReference type="ARBA" id="ARBA00022723"/>
    </source>
</evidence>
<dbReference type="SUPFAM" id="SSF69819">
    <property type="entry name" value="MTH1598-like"/>
    <property type="match status" value="1"/>
</dbReference>
<evidence type="ECO:0000256" key="4">
    <source>
        <dbReference type="ARBA" id="ARBA00022837"/>
    </source>
</evidence>
<evidence type="ECO:0000313" key="6">
    <source>
        <dbReference type="EMBL" id="HGU33007.1"/>
    </source>
</evidence>
<dbReference type="Gene3D" id="3.55.10.10">
    <property type="entry name" value="Archease domain"/>
    <property type="match status" value="1"/>
</dbReference>
<comment type="caution">
    <text evidence="6">The sequence shown here is derived from an EMBL/GenBank/DDBJ whole genome shotgun (WGS) entry which is preliminary data.</text>
</comment>
<evidence type="ECO:0000259" key="5">
    <source>
        <dbReference type="Pfam" id="PF01951"/>
    </source>
</evidence>
<dbReference type="InterPro" id="IPR002804">
    <property type="entry name" value="Archease"/>
</dbReference>
<accession>A0A7C4MQ08</accession>
<organism evidence="6">
    <name type="scientific">Desulfatirhabdium butyrativorans</name>
    <dbReference type="NCBI Taxonomy" id="340467"/>
    <lineage>
        <taxon>Bacteria</taxon>
        <taxon>Pseudomonadati</taxon>
        <taxon>Thermodesulfobacteriota</taxon>
        <taxon>Desulfobacteria</taxon>
        <taxon>Desulfobacterales</taxon>
        <taxon>Desulfatirhabdiaceae</taxon>
        <taxon>Desulfatirhabdium</taxon>
    </lineage>
</organism>
<dbReference type="InterPro" id="IPR023572">
    <property type="entry name" value="Archease_dom"/>
</dbReference>
<dbReference type="PANTHER" id="PTHR12682">
    <property type="entry name" value="ARCHEASE"/>
    <property type="match status" value="1"/>
</dbReference>
<dbReference type="GO" id="GO:0008033">
    <property type="term" value="P:tRNA processing"/>
    <property type="evidence" value="ECO:0007669"/>
    <property type="project" value="UniProtKB-KW"/>
</dbReference>
<gene>
    <name evidence="6" type="ORF">ENS29_09150</name>
</gene>
<dbReference type="Pfam" id="PF01951">
    <property type="entry name" value="Archease"/>
    <property type="match status" value="1"/>
</dbReference>
<dbReference type="InterPro" id="IPR036820">
    <property type="entry name" value="Archease_dom_sf"/>
</dbReference>
<dbReference type="AlphaFoldDB" id="A0A7C4MQ08"/>
<evidence type="ECO:0000256" key="1">
    <source>
        <dbReference type="ARBA" id="ARBA00007963"/>
    </source>
</evidence>
<dbReference type="GO" id="GO:0046872">
    <property type="term" value="F:metal ion binding"/>
    <property type="evidence" value="ECO:0007669"/>
    <property type="project" value="UniProtKB-KW"/>
</dbReference>
<comment type="similarity">
    <text evidence="1">Belongs to the archease family.</text>
</comment>